<keyword evidence="1 3" id="KW-0732">Signal</keyword>
<dbReference type="PROSITE" id="PS51257">
    <property type="entry name" value="PROKAR_LIPOPROTEIN"/>
    <property type="match status" value="1"/>
</dbReference>
<dbReference type="Pfam" id="PF02638">
    <property type="entry name" value="GHL10"/>
    <property type="match status" value="1"/>
</dbReference>
<dbReference type="PANTHER" id="PTHR43405">
    <property type="entry name" value="GLYCOSYL HYDROLASE DIGH"/>
    <property type="match status" value="1"/>
</dbReference>
<reference evidence="5" key="1">
    <citation type="submission" date="2020-10" db="EMBL/GenBank/DDBJ databases">
        <authorList>
            <person name="Gilroy R."/>
        </authorList>
    </citation>
    <scope>NUCLEOTIDE SEQUENCE</scope>
    <source>
        <strain evidence="5">CHK157-1446</strain>
    </source>
</reference>
<protein>
    <submittedName>
        <fullName evidence="5">Family 10 glycosylhydrolase</fullName>
    </submittedName>
</protein>
<dbReference type="InterPro" id="IPR052177">
    <property type="entry name" value="Divisome_Glycosyl_Hydrolase"/>
</dbReference>
<feature type="chain" id="PRO_5038471059" evidence="3">
    <location>
        <begin position="23"/>
        <end position="581"/>
    </location>
</feature>
<evidence type="ECO:0000256" key="3">
    <source>
        <dbReference type="SAM" id="SignalP"/>
    </source>
</evidence>
<evidence type="ECO:0000313" key="6">
    <source>
        <dbReference type="Proteomes" id="UP000823982"/>
    </source>
</evidence>
<feature type="signal peptide" evidence="3">
    <location>
        <begin position="1"/>
        <end position="22"/>
    </location>
</feature>
<feature type="compositionally biased region" description="Low complexity" evidence="2">
    <location>
        <begin position="64"/>
        <end position="82"/>
    </location>
</feature>
<dbReference type="EMBL" id="DVIR01000069">
    <property type="protein sequence ID" value="HIS25213.1"/>
    <property type="molecule type" value="Genomic_DNA"/>
</dbReference>
<dbReference type="InterPro" id="IPR003646">
    <property type="entry name" value="SH3-like_bac-type"/>
</dbReference>
<organism evidence="5 6">
    <name type="scientific">Candidatus Faeciplasma gallinarum</name>
    <dbReference type="NCBI Taxonomy" id="2840799"/>
    <lineage>
        <taxon>Bacteria</taxon>
        <taxon>Bacillati</taxon>
        <taxon>Bacillota</taxon>
        <taxon>Clostridia</taxon>
        <taxon>Eubacteriales</taxon>
        <taxon>Oscillospiraceae</taxon>
        <taxon>Oscillospiraceae incertae sedis</taxon>
        <taxon>Candidatus Faeciplasma</taxon>
    </lineage>
</organism>
<feature type="region of interest" description="Disordered" evidence="2">
    <location>
        <begin position="64"/>
        <end position="90"/>
    </location>
</feature>
<feature type="region of interest" description="Disordered" evidence="2">
    <location>
        <begin position="171"/>
        <end position="196"/>
    </location>
</feature>
<sequence length="581" mass="65346">MNRLITLALAFFVLAAVLGMTACGKNSAEDNDDHASVEIQTYAPDVTAVPENDYSQSESIYYQTPATELTEPPLETQTTPTQSTYREDEPAETEYNITDYEAVMYANAAVNIREEPDADSERISHLDEGEEVLVTGIVSNGWYRIRIDGEEYYVNGRYLSDYYEADAEQEYTEPAETEPAVTTQTTAETTRPATTTTEEEIVIDEIELPEDMTSVNKYTALNYENQKAVWFAYLDIDTMLSGATEEEFTREISEAFLNVRAIGCNTVYVHVRAFGDAYYFSNIYPFAAAYSGTIGVAPDFDPLEIMIDEAHKLGLSFHAWINPMRTANEKRFEEMSDNYMIKRWYDSDETNGTYLVYDDEGGYYWLSPAYTAVRELICSGIAEIVTRYDVDAIHIDDYFYPTTDASFDEAAFEASGYSDLASWRREIVSRLVADIYSTVKSCNSTVLFGVSPQGNVSNNLNKLYADVERWCAYDGYLDYVVPQIYYGYSGSLPFDEAAQQWRNLVTNPNVTLVCGIAAYKVGTTTEWSSGRMLSEQTEFAKALGYDGCAYYRYSSLFSTGSDVSNLITNEISGIINAMALF</sequence>
<dbReference type="SUPFAM" id="SSF51445">
    <property type="entry name" value="(Trans)glycosidases"/>
    <property type="match status" value="1"/>
</dbReference>
<reference evidence="5" key="2">
    <citation type="journal article" date="2021" name="PeerJ">
        <title>Extensive microbial diversity within the chicken gut microbiome revealed by metagenomics and culture.</title>
        <authorList>
            <person name="Gilroy R."/>
            <person name="Ravi A."/>
            <person name="Getino M."/>
            <person name="Pursley I."/>
            <person name="Horton D.L."/>
            <person name="Alikhan N.F."/>
            <person name="Baker D."/>
            <person name="Gharbi K."/>
            <person name="Hall N."/>
            <person name="Watson M."/>
            <person name="Adriaenssens E.M."/>
            <person name="Foster-Nyarko E."/>
            <person name="Jarju S."/>
            <person name="Secka A."/>
            <person name="Antonio M."/>
            <person name="Oren A."/>
            <person name="Chaudhuri R.R."/>
            <person name="La Ragione R."/>
            <person name="Hildebrand F."/>
            <person name="Pallen M.J."/>
        </authorList>
    </citation>
    <scope>NUCLEOTIDE SEQUENCE</scope>
    <source>
        <strain evidence="5">CHK157-1446</strain>
    </source>
</reference>
<dbReference type="Proteomes" id="UP000823982">
    <property type="component" value="Unassembled WGS sequence"/>
</dbReference>
<evidence type="ECO:0000313" key="5">
    <source>
        <dbReference type="EMBL" id="HIS25213.1"/>
    </source>
</evidence>
<comment type="caution">
    <text evidence="5">The sequence shown here is derived from an EMBL/GenBank/DDBJ whole genome shotgun (WGS) entry which is preliminary data.</text>
</comment>
<dbReference type="InterPro" id="IPR017853">
    <property type="entry name" value="GH"/>
</dbReference>
<dbReference type="AlphaFoldDB" id="A0A9D1JIE3"/>
<dbReference type="Gene3D" id="3.20.20.80">
    <property type="entry name" value="Glycosidases"/>
    <property type="match status" value="1"/>
</dbReference>
<evidence type="ECO:0000256" key="1">
    <source>
        <dbReference type="ARBA" id="ARBA00022729"/>
    </source>
</evidence>
<feature type="domain" description="SH3b" evidence="4">
    <location>
        <begin position="92"/>
        <end position="163"/>
    </location>
</feature>
<dbReference type="PANTHER" id="PTHR43405:SF1">
    <property type="entry name" value="GLYCOSYL HYDROLASE DIGH"/>
    <property type="match status" value="1"/>
</dbReference>
<evidence type="ECO:0000256" key="2">
    <source>
        <dbReference type="SAM" id="MobiDB-lite"/>
    </source>
</evidence>
<dbReference type="PROSITE" id="PS51781">
    <property type="entry name" value="SH3B"/>
    <property type="match status" value="1"/>
</dbReference>
<accession>A0A9D1JIE3</accession>
<dbReference type="InterPro" id="IPR003790">
    <property type="entry name" value="GHL10"/>
</dbReference>
<proteinExistence type="predicted"/>
<dbReference type="SMART" id="SM00287">
    <property type="entry name" value="SH3b"/>
    <property type="match status" value="1"/>
</dbReference>
<name>A0A9D1JIE3_9FIRM</name>
<dbReference type="Pfam" id="PF08239">
    <property type="entry name" value="SH3_3"/>
    <property type="match status" value="1"/>
</dbReference>
<feature type="compositionally biased region" description="Low complexity" evidence="2">
    <location>
        <begin position="177"/>
        <end position="196"/>
    </location>
</feature>
<evidence type="ECO:0000259" key="4">
    <source>
        <dbReference type="PROSITE" id="PS51781"/>
    </source>
</evidence>
<gene>
    <name evidence="5" type="ORF">IAD01_07445</name>
</gene>
<dbReference type="Gene3D" id="2.30.30.40">
    <property type="entry name" value="SH3 Domains"/>
    <property type="match status" value="1"/>
</dbReference>